<reference evidence="1" key="1">
    <citation type="submission" date="2021-01" db="EMBL/GenBank/DDBJ databases">
        <title>Metabolic potential, ecology and presence of endohyphal bacteria is reflected in genomic diversity of Mucoromycotina.</title>
        <authorList>
            <person name="Muszewska A."/>
            <person name="Okrasinska A."/>
            <person name="Steczkiewicz K."/>
            <person name="Drgas O."/>
            <person name="Orlowska M."/>
            <person name="Perlinska-Lenart U."/>
            <person name="Aleksandrzak-Piekarczyk T."/>
            <person name="Szatraj K."/>
            <person name="Zielenkiewicz U."/>
            <person name="Pilsyk S."/>
            <person name="Malc E."/>
            <person name="Mieczkowski P."/>
            <person name="Kruszewska J.S."/>
            <person name="Biernat P."/>
            <person name="Pawlowska J."/>
        </authorList>
    </citation>
    <scope>NUCLEOTIDE SEQUENCE</scope>
    <source>
        <strain evidence="1">WA0000018081</strain>
    </source>
</reference>
<organism evidence="1 2">
    <name type="scientific">Thamnidium elegans</name>
    <dbReference type="NCBI Taxonomy" id="101142"/>
    <lineage>
        <taxon>Eukaryota</taxon>
        <taxon>Fungi</taxon>
        <taxon>Fungi incertae sedis</taxon>
        <taxon>Mucoromycota</taxon>
        <taxon>Mucoromycotina</taxon>
        <taxon>Mucoromycetes</taxon>
        <taxon>Mucorales</taxon>
        <taxon>Mucorineae</taxon>
        <taxon>Mucoraceae</taxon>
        <taxon>Thamnidium</taxon>
    </lineage>
</organism>
<evidence type="ECO:0000313" key="1">
    <source>
        <dbReference type="EMBL" id="KAG2230455.1"/>
    </source>
</evidence>
<dbReference type="SUPFAM" id="SSF52402">
    <property type="entry name" value="Adenine nucleotide alpha hydrolases-like"/>
    <property type="match status" value="1"/>
</dbReference>
<gene>
    <name evidence="1" type="ORF">INT48_008790</name>
</gene>
<dbReference type="EMBL" id="JAEPRE010000201">
    <property type="protein sequence ID" value="KAG2230455.1"/>
    <property type="molecule type" value="Genomic_DNA"/>
</dbReference>
<dbReference type="OrthoDB" id="843225at2759"/>
<evidence type="ECO:0008006" key="3">
    <source>
        <dbReference type="Google" id="ProtNLM"/>
    </source>
</evidence>
<accession>A0A8H7SIM3</accession>
<dbReference type="PANTHER" id="PTHR47815:SF1">
    <property type="entry name" value="UNIVERSAL STRESS PROTEIN A FAMILY PROTEIN C25B2.10"/>
    <property type="match status" value="1"/>
</dbReference>
<dbReference type="Gene3D" id="3.40.50.620">
    <property type="entry name" value="HUPs"/>
    <property type="match status" value="1"/>
</dbReference>
<evidence type="ECO:0000313" key="2">
    <source>
        <dbReference type="Proteomes" id="UP000613177"/>
    </source>
</evidence>
<sequence length="203" mass="23553">MTVTTQPSYQRRVSFDNVTNIPPAYHSFTLKQSSFGFKKTRRSRTYMVAIDLLEEILDSLSFTLRSLMDEGDEIVVVGVYPQLNNNTEDPKQKAEEIIDWIMKSHQGDKIQMIVELTFGRPEVALEEMIRMYQPSMLIVGSRNKLKYKHAYSGTGIFKYRLKHSSVPIVIVRDKPIIEEKVVPPKRVKKSFSLLNCTYYYTSE</sequence>
<dbReference type="AlphaFoldDB" id="A0A8H7SIM3"/>
<comment type="caution">
    <text evidence="1">The sequence shown here is derived from an EMBL/GenBank/DDBJ whole genome shotgun (WGS) entry which is preliminary data.</text>
</comment>
<keyword evidence="2" id="KW-1185">Reference proteome</keyword>
<dbReference type="PANTHER" id="PTHR47815">
    <property type="entry name" value="UNIVERSAL STRESS PROTEIN A FAMILY PROTEIN C25B2.10"/>
    <property type="match status" value="1"/>
</dbReference>
<name>A0A8H7SIM3_9FUNG</name>
<dbReference type="InterPro" id="IPR014729">
    <property type="entry name" value="Rossmann-like_a/b/a_fold"/>
</dbReference>
<protein>
    <recommendedName>
        <fullName evidence="3">UspA domain-containing protein</fullName>
    </recommendedName>
</protein>
<proteinExistence type="predicted"/>
<dbReference type="Proteomes" id="UP000613177">
    <property type="component" value="Unassembled WGS sequence"/>
</dbReference>